<comment type="caution">
    <text evidence="5">The sequence shown here is derived from an EMBL/GenBank/DDBJ whole genome shotgun (WGS) entry which is preliminary data.</text>
</comment>
<evidence type="ECO:0008006" key="7">
    <source>
        <dbReference type="Google" id="ProtNLM"/>
    </source>
</evidence>
<keyword evidence="1" id="KW-0677">Repeat</keyword>
<dbReference type="SUPFAM" id="SSF48452">
    <property type="entry name" value="TPR-like"/>
    <property type="match status" value="1"/>
</dbReference>
<protein>
    <recommendedName>
        <fullName evidence="7">Tetratricopeptide repeat protein</fullName>
    </recommendedName>
</protein>
<feature type="region of interest" description="Disordered" evidence="4">
    <location>
        <begin position="112"/>
        <end position="163"/>
    </location>
</feature>
<reference evidence="5 6" key="1">
    <citation type="journal article" date="2011" name="Genome Res.">
        <title>Phylogeny-wide analysis of social amoeba genomes highlights ancient origins for complex intercellular communication.</title>
        <authorList>
            <person name="Heidel A.J."/>
            <person name="Lawal H.M."/>
            <person name="Felder M."/>
            <person name="Schilde C."/>
            <person name="Helps N.R."/>
            <person name="Tunggal B."/>
            <person name="Rivero F."/>
            <person name="John U."/>
            <person name="Schleicher M."/>
            <person name="Eichinger L."/>
            <person name="Platzer M."/>
            <person name="Noegel A.A."/>
            <person name="Schaap P."/>
            <person name="Gloeckner G."/>
        </authorList>
    </citation>
    <scope>NUCLEOTIDE SEQUENCE [LARGE SCALE GENOMIC DNA]</scope>
    <source>
        <strain evidence="6">ATCC 26659 / Pp 5 / PN500</strain>
    </source>
</reference>
<proteinExistence type="predicted"/>
<evidence type="ECO:0000256" key="3">
    <source>
        <dbReference type="PROSITE-ProRule" id="PRU00339"/>
    </source>
</evidence>
<dbReference type="PANTHER" id="PTHR15704:SF7">
    <property type="entry name" value="SUPERKILLER COMPLEX PROTEIN 3"/>
    <property type="match status" value="1"/>
</dbReference>
<keyword evidence="6" id="KW-1185">Reference proteome</keyword>
<dbReference type="EMBL" id="ADBJ01000044">
    <property type="protein sequence ID" value="EFA76906.1"/>
    <property type="molecule type" value="Genomic_DNA"/>
</dbReference>
<dbReference type="RefSeq" id="XP_020429038.1">
    <property type="nucleotide sequence ID" value="XM_020580451.1"/>
</dbReference>
<dbReference type="Proteomes" id="UP000001396">
    <property type="component" value="Unassembled WGS sequence"/>
</dbReference>
<dbReference type="InterPro" id="IPR011990">
    <property type="entry name" value="TPR-like_helical_dom_sf"/>
</dbReference>
<evidence type="ECO:0000313" key="5">
    <source>
        <dbReference type="EMBL" id="EFA76906.1"/>
    </source>
</evidence>
<dbReference type="GO" id="GO:0055087">
    <property type="term" value="C:Ski complex"/>
    <property type="evidence" value="ECO:0007669"/>
    <property type="project" value="InterPro"/>
</dbReference>
<feature type="repeat" description="TPR" evidence="3">
    <location>
        <begin position="36"/>
        <end position="69"/>
    </location>
</feature>
<dbReference type="AlphaFoldDB" id="D3BNY7"/>
<dbReference type="InterPro" id="IPR039226">
    <property type="entry name" value="Ski3/TTC37"/>
</dbReference>
<keyword evidence="2 3" id="KW-0802">TPR repeat</keyword>
<dbReference type="InParanoid" id="D3BNY7"/>
<dbReference type="GO" id="GO:0006401">
    <property type="term" value="P:RNA catabolic process"/>
    <property type="evidence" value="ECO:0007669"/>
    <property type="project" value="InterPro"/>
</dbReference>
<accession>D3BNY7</accession>
<dbReference type="STRING" id="670386.D3BNY7"/>
<evidence type="ECO:0000256" key="4">
    <source>
        <dbReference type="SAM" id="MobiDB-lite"/>
    </source>
</evidence>
<sequence>MDLKQSLKDARDAIDKKDYKKALEICTDSLDYHNNFNIHLFMGLSLFNLNRYPESEKSYQNALSLTPASPFPLRGLMDVYTKSGENDKLLKIVEQLIPLTTDESKKRDLQVKGVGTIESGGRGEADGRNKDEGKVNSNSESGKATCHRCAETYRSTKTRGDCH</sequence>
<evidence type="ECO:0000256" key="2">
    <source>
        <dbReference type="ARBA" id="ARBA00022803"/>
    </source>
</evidence>
<name>D3BNY7_HETP5</name>
<dbReference type="GeneID" id="31365133"/>
<dbReference type="Gene3D" id="1.25.40.10">
    <property type="entry name" value="Tetratricopeptide repeat domain"/>
    <property type="match status" value="1"/>
</dbReference>
<dbReference type="PANTHER" id="PTHR15704">
    <property type="entry name" value="SUPERKILLER 3 PROTEIN-RELATED"/>
    <property type="match status" value="1"/>
</dbReference>
<organism evidence="5 6">
    <name type="scientific">Heterostelium pallidum (strain ATCC 26659 / Pp 5 / PN500)</name>
    <name type="common">Cellular slime mold</name>
    <name type="synonym">Polysphondylium pallidum</name>
    <dbReference type="NCBI Taxonomy" id="670386"/>
    <lineage>
        <taxon>Eukaryota</taxon>
        <taxon>Amoebozoa</taxon>
        <taxon>Evosea</taxon>
        <taxon>Eumycetozoa</taxon>
        <taxon>Dictyostelia</taxon>
        <taxon>Acytosteliales</taxon>
        <taxon>Acytosteliaceae</taxon>
        <taxon>Heterostelium</taxon>
    </lineage>
</organism>
<evidence type="ECO:0000256" key="1">
    <source>
        <dbReference type="ARBA" id="ARBA00022737"/>
    </source>
</evidence>
<gene>
    <name evidence="5" type="ORF">PPL_09658</name>
</gene>
<evidence type="ECO:0000313" key="6">
    <source>
        <dbReference type="Proteomes" id="UP000001396"/>
    </source>
</evidence>
<feature type="compositionally biased region" description="Basic and acidic residues" evidence="4">
    <location>
        <begin position="121"/>
        <end position="134"/>
    </location>
</feature>
<dbReference type="PROSITE" id="PS50005">
    <property type="entry name" value="TPR"/>
    <property type="match status" value="1"/>
</dbReference>
<dbReference type="InterPro" id="IPR019734">
    <property type="entry name" value="TPR_rpt"/>
</dbReference>